<dbReference type="RefSeq" id="WP_131284091.1">
    <property type="nucleotide sequence ID" value="NZ_RXLP01000019.1"/>
</dbReference>
<comment type="caution">
    <text evidence="1">The sequence shown here is derived from an EMBL/GenBank/DDBJ whole genome shotgun (WGS) entry which is preliminary data.</text>
</comment>
<dbReference type="Proteomes" id="UP000291289">
    <property type="component" value="Unassembled WGS sequence"/>
</dbReference>
<dbReference type="SUPFAM" id="SSF47598">
    <property type="entry name" value="Ribbon-helix-helix"/>
    <property type="match status" value="1"/>
</dbReference>
<dbReference type="Pfam" id="PF19807">
    <property type="entry name" value="DUF6290"/>
    <property type="match status" value="1"/>
</dbReference>
<evidence type="ECO:0000313" key="2">
    <source>
        <dbReference type="Proteomes" id="UP000291289"/>
    </source>
</evidence>
<dbReference type="InterPro" id="IPR010985">
    <property type="entry name" value="Ribbon_hlx_hlx"/>
</dbReference>
<dbReference type="OrthoDB" id="9812023at2"/>
<evidence type="ECO:0000313" key="1">
    <source>
        <dbReference type="EMBL" id="TCD54340.1"/>
    </source>
</evidence>
<dbReference type="EMBL" id="RXLP01000019">
    <property type="protein sequence ID" value="TCD54340.1"/>
    <property type="molecule type" value="Genomic_DNA"/>
</dbReference>
<organism evidence="1 2">
    <name type="scientific">Alloscardovia theropitheci</name>
    <dbReference type="NCBI Taxonomy" id="2496842"/>
    <lineage>
        <taxon>Bacteria</taxon>
        <taxon>Bacillati</taxon>
        <taxon>Actinomycetota</taxon>
        <taxon>Actinomycetes</taxon>
        <taxon>Bifidobacteriales</taxon>
        <taxon>Bifidobacteriaceae</taxon>
        <taxon>Alloscardovia</taxon>
    </lineage>
</organism>
<dbReference type="GO" id="GO:0006355">
    <property type="term" value="P:regulation of DNA-templated transcription"/>
    <property type="evidence" value="ECO:0007669"/>
    <property type="project" value="InterPro"/>
</dbReference>
<accession>A0A4R0QXJ9</accession>
<sequence length="77" mass="9158">MNMTTALRVNQNLLERYKNLAKATDRSRSYYMNKALEDSIARFEYEYGILKDLEEYRSGKEEAYSLDEVRKHLGLED</sequence>
<protein>
    <submittedName>
        <fullName evidence="1">Antitoxin</fullName>
    </submittedName>
</protein>
<keyword evidence="2" id="KW-1185">Reference proteome</keyword>
<name>A0A4R0QXJ9_9BIFI</name>
<reference evidence="1 2" key="1">
    <citation type="submission" date="2018-12" db="EMBL/GenBank/DDBJ databases">
        <title>Alloscrdovia theropitheci sp. nov: a novel taxon from the feces of the bleeding-herat monkey (Theropithecus geleda).</title>
        <authorList>
            <person name="Modesto M."/>
        </authorList>
    </citation>
    <scope>NUCLEOTIDE SEQUENCE [LARGE SCALE GENOMIC DNA]</scope>
    <source>
        <strain evidence="1 2">GLDI4/2</strain>
    </source>
</reference>
<dbReference type="InterPro" id="IPR046257">
    <property type="entry name" value="DUF6290"/>
</dbReference>
<proteinExistence type="predicted"/>
<dbReference type="CDD" id="cd22233">
    <property type="entry name" value="RHH_CopAso-like"/>
    <property type="match status" value="1"/>
</dbReference>
<dbReference type="AlphaFoldDB" id="A0A4R0QXJ9"/>
<gene>
    <name evidence="1" type="ORF">EJ419_04720</name>
</gene>